<gene>
    <name evidence="5" type="ORF">MB818_14730</name>
</gene>
<dbReference type="PANTHER" id="PTHR42659">
    <property type="entry name" value="XANTHINE DEHYDROGENASE SUBUNIT C-RELATED"/>
    <property type="match status" value="1"/>
</dbReference>
<keyword evidence="6" id="KW-1185">Reference proteome</keyword>
<feature type="domain" description="FAD-binding PCMH-type" evidence="4">
    <location>
        <begin position="1"/>
        <end position="168"/>
    </location>
</feature>
<dbReference type="InterPro" id="IPR016167">
    <property type="entry name" value="FAD-bd_PCMH_sub1"/>
</dbReference>
<evidence type="ECO:0000313" key="6">
    <source>
        <dbReference type="Proteomes" id="UP001165279"/>
    </source>
</evidence>
<dbReference type="Pfam" id="PF00941">
    <property type="entry name" value="FAD_binding_5"/>
    <property type="match status" value="1"/>
</dbReference>
<dbReference type="Proteomes" id="UP001165279">
    <property type="component" value="Unassembled WGS sequence"/>
</dbReference>
<sequence length="275" mass="28659">MAYHAPASLKEALDRLAERDMRVVAGGTDVYPAQGAAPFGGDILDLTRIAALQGISRGDEGWRIGATTTWTQIARADLPPAFDGLRAAAREVGSIQIQNAGTVAGNLCNASPAADGVPPLLTLEARVELTSTTGQRVLPLSEFLTGVRRTALQPGELVSALLLPDPPAHARGAFVKLGARRYLVISIAMVAVVIGCDAQGRIDHACVAVGACSPVAQRLSGLERDLIGQRPDQVAVTQDHLTPLSPIDDVRGSAGYRLDAVAEQIARAIRAAGGQ</sequence>
<dbReference type="InterPro" id="IPR036683">
    <property type="entry name" value="CO_DH_flav_C_dom_sf"/>
</dbReference>
<proteinExistence type="predicted"/>
<reference evidence="5" key="1">
    <citation type="submission" date="2022-02" db="EMBL/GenBank/DDBJ databases">
        <title>The genome sequence of Ruegeria sp. 1NDH52C.</title>
        <authorList>
            <person name="Du J."/>
        </authorList>
    </citation>
    <scope>NUCLEOTIDE SEQUENCE</scope>
    <source>
        <strain evidence="5">1NDH52C</strain>
    </source>
</reference>
<dbReference type="InterPro" id="IPR016169">
    <property type="entry name" value="FAD-bd_PCMH_sub2"/>
</dbReference>
<comment type="caution">
    <text evidence="5">The sequence shown here is derived from an EMBL/GenBank/DDBJ whole genome shotgun (WGS) entry which is preliminary data.</text>
</comment>
<keyword evidence="1" id="KW-0285">Flavoprotein</keyword>
<dbReference type="EMBL" id="JAKOEM010000014">
    <property type="protein sequence ID" value="MCG6559463.1"/>
    <property type="molecule type" value="Genomic_DNA"/>
</dbReference>
<dbReference type="SUPFAM" id="SSF55447">
    <property type="entry name" value="CO dehydrogenase flavoprotein C-terminal domain-like"/>
    <property type="match status" value="1"/>
</dbReference>
<dbReference type="Gene3D" id="3.30.43.10">
    <property type="entry name" value="Uridine Diphospho-n-acetylenolpyruvylglucosamine Reductase, domain 2"/>
    <property type="match status" value="1"/>
</dbReference>
<evidence type="ECO:0000259" key="4">
    <source>
        <dbReference type="PROSITE" id="PS51387"/>
    </source>
</evidence>
<keyword evidence="3" id="KW-0560">Oxidoreductase</keyword>
<dbReference type="RefSeq" id="WP_238905569.1">
    <property type="nucleotide sequence ID" value="NZ_JAKOEM010000014.1"/>
</dbReference>
<evidence type="ECO:0000256" key="1">
    <source>
        <dbReference type="ARBA" id="ARBA00022630"/>
    </source>
</evidence>
<dbReference type="PROSITE" id="PS51387">
    <property type="entry name" value="FAD_PCMH"/>
    <property type="match status" value="1"/>
</dbReference>
<evidence type="ECO:0000256" key="3">
    <source>
        <dbReference type="ARBA" id="ARBA00023002"/>
    </source>
</evidence>
<accession>A0ABS9NYZ5</accession>
<name>A0ABS9NYZ5_9RHOB</name>
<dbReference type="Gene3D" id="3.30.390.50">
    <property type="entry name" value="CO dehydrogenase flavoprotein, C-terminal domain"/>
    <property type="match status" value="1"/>
</dbReference>
<organism evidence="5 6">
    <name type="scientific">Ruegeria alba</name>
    <dbReference type="NCBI Taxonomy" id="2916756"/>
    <lineage>
        <taxon>Bacteria</taxon>
        <taxon>Pseudomonadati</taxon>
        <taxon>Pseudomonadota</taxon>
        <taxon>Alphaproteobacteria</taxon>
        <taxon>Rhodobacterales</taxon>
        <taxon>Roseobacteraceae</taxon>
        <taxon>Ruegeria</taxon>
    </lineage>
</organism>
<dbReference type="PANTHER" id="PTHR42659:SF2">
    <property type="entry name" value="XANTHINE DEHYDROGENASE SUBUNIT C-RELATED"/>
    <property type="match status" value="1"/>
</dbReference>
<dbReference type="SMART" id="SM01092">
    <property type="entry name" value="CO_deh_flav_C"/>
    <property type="match status" value="1"/>
</dbReference>
<dbReference type="InterPro" id="IPR051312">
    <property type="entry name" value="Diverse_Substr_Oxidored"/>
</dbReference>
<protein>
    <submittedName>
        <fullName evidence="5">FAD binding domain-containing protein</fullName>
    </submittedName>
</protein>
<evidence type="ECO:0000256" key="2">
    <source>
        <dbReference type="ARBA" id="ARBA00022827"/>
    </source>
</evidence>
<evidence type="ECO:0000313" key="5">
    <source>
        <dbReference type="EMBL" id="MCG6559463.1"/>
    </source>
</evidence>
<dbReference type="InterPro" id="IPR036318">
    <property type="entry name" value="FAD-bd_PCMH-like_sf"/>
</dbReference>
<dbReference type="SUPFAM" id="SSF56176">
    <property type="entry name" value="FAD-binding/transporter-associated domain-like"/>
    <property type="match status" value="1"/>
</dbReference>
<dbReference type="Gene3D" id="3.30.465.10">
    <property type="match status" value="1"/>
</dbReference>
<keyword evidence="2" id="KW-0274">FAD</keyword>
<dbReference type="InterPro" id="IPR016166">
    <property type="entry name" value="FAD-bd_PCMH"/>
</dbReference>
<dbReference type="Pfam" id="PF03450">
    <property type="entry name" value="CO_deh_flav_C"/>
    <property type="match status" value="1"/>
</dbReference>
<dbReference type="InterPro" id="IPR002346">
    <property type="entry name" value="Mopterin_DH_FAD-bd"/>
</dbReference>
<dbReference type="InterPro" id="IPR005107">
    <property type="entry name" value="CO_DH_flav_C"/>
</dbReference>